<reference evidence="5 6" key="1">
    <citation type="journal article" date="2012" name="PLoS ONE">
        <title>Genome sequence and transcriptome analysis of the radioresistant bacterium Deinococcus gobiensis: insights into the extreme environmental adaptations.</title>
        <authorList>
            <person name="Yuan M."/>
            <person name="Chen M."/>
            <person name="Zhang W."/>
            <person name="Lu W."/>
            <person name="Wang J."/>
            <person name="Yang M."/>
            <person name="Zhao P."/>
            <person name="Tang R."/>
            <person name="Li X."/>
            <person name="Hao Y."/>
            <person name="Zhou Z."/>
            <person name="Zhan Y."/>
            <person name="Yu H."/>
            <person name="Teng C."/>
            <person name="Yan Y."/>
            <person name="Ping S."/>
            <person name="Wang Y."/>
            <person name="Lin M."/>
        </authorList>
    </citation>
    <scope>NUCLEOTIDE SEQUENCE [LARGE SCALE GENOMIC DNA]</scope>
    <source>
        <strain evidence="5 6">I-0</strain>
    </source>
</reference>
<gene>
    <name evidence="5" type="ordered locus">DGo_CA1886</name>
</gene>
<dbReference type="KEGG" id="dgo:DGo_CA1886"/>
<comment type="cofactor">
    <cofactor evidence="1">
        <name>Mg(2+)</name>
        <dbReference type="ChEBI" id="CHEBI:18420"/>
    </cofactor>
</comment>
<proteinExistence type="predicted"/>
<dbReference type="GO" id="GO:0004518">
    <property type="term" value="F:nuclease activity"/>
    <property type="evidence" value="ECO:0007669"/>
    <property type="project" value="UniProtKB-KW"/>
</dbReference>
<accession>H8GX84</accession>
<dbReference type="EMBL" id="CP002191">
    <property type="protein sequence ID" value="AFD25813.1"/>
    <property type="molecule type" value="Genomic_DNA"/>
</dbReference>
<dbReference type="GO" id="GO:0016788">
    <property type="term" value="F:hydrolase activity, acting on ester bonds"/>
    <property type="evidence" value="ECO:0007669"/>
    <property type="project" value="InterPro"/>
</dbReference>
<dbReference type="PATRIC" id="fig|745776.4.peg.1936"/>
<organism evidence="5 6">
    <name type="scientific">Deinococcus gobiensis (strain DSM 21396 / JCM 16679 / CGMCC 1.7299 / I-0)</name>
    <dbReference type="NCBI Taxonomy" id="745776"/>
    <lineage>
        <taxon>Bacteria</taxon>
        <taxon>Thermotogati</taxon>
        <taxon>Deinococcota</taxon>
        <taxon>Deinococci</taxon>
        <taxon>Deinococcales</taxon>
        <taxon>Deinococcaceae</taxon>
        <taxon>Deinococcus</taxon>
    </lineage>
</organism>
<evidence type="ECO:0000259" key="4">
    <source>
        <dbReference type="Pfam" id="PF08774"/>
    </source>
</evidence>
<dbReference type="InterPro" id="IPR014883">
    <property type="entry name" value="VRR_NUC"/>
</dbReference>
<dbReference type="HOGENOM" id="CLU_2449721_0_0_0"/>
<feature type="domain" description="VRR-NUC" evidence="4">
    <location>
        <begin position="5"/>
        <end position="52"/>
    </location>
</feature>
<dbReference type="AlphaFoldDB" id="H8GX84"/>
<evidence type="ECO:0000313" key="6">
    <source>
        <dbReference type="Proteomes" id="UP000007575"/>
    </source>
</evidence>
<dbReference type="Gene3D" id="3.40.1350.10">
    <property type="match status" value="1"/>
</dbReference>
<keyword evidence="2" id="KW-0540">Nuclease</keyword>
<protein>
    <recommendedName>
        <fullName evidence="4">VRR-NUC domain-containing protein</fullName>
    </recommendedName>
</protein>
<dbReference type="STRING" id="745776.DGo_CA1886"/>
<evidence type="ECO:0000256" key="1">
    <source>
        <dbReference type="ARBA" id="ARBA00001946"/>
    </source>
</evidence>
<name>H8GX84_DEIGI</name>
<sequence>MVARRQKHGHLPAGFPDLTVFRRLPGTPLCLAALIEVKTETGTLEPSQVERHAELVTYGLSPRIIRDAGAAAALIAEGNRVAALLRGQR</sequence>
<evidence type="ECO:0000256" key="2">
    <source>
        <dbReference type="ARBA" id="ARBA00022722"/>
    </source>
</evidence>
<keyword evidence="6" id="KW-1185">Reference proteome</keyword>
<evidence type="ECO:0000256" key="3">
    <source>
        <dbReference type="ARBA" id="ARBA00022801"/>
    </source>
</evidence>
<dbReference type="GO" id="GO:0003676">
    <property type="term" value="F:nucleic acid binding"/>
    <property type="evidence" value="ECO:0007669"/>
    <property type="project" value="InterPro"/>
</dbReference>
<keyword evidence="3" id="KW-0378">Hydrolase</keyword>
<dbReference type="Pfam" id="PF08774">
    <property type="entry name" value="VRR_NUC"/>
    <property type="match status" value="1"/>
</dbReference>
<dbReference type="OrthoDB" id="71176at2"/>
<evidence type="ECO:0000313" key="5">
    <source>
        <dbReference type="EMBL" id="AFD25813.1"/>
    </source>
</evidence>
<dbReference type="InterPro" id="IPR011856">
    <property type="entry name" value="tRNA_endonuc-like_dom_sf"/>
</dbReference>
<dbReference type="Proteomes" id="UP000007575">
    <property type="component" value="Chromosome"/>
</dbReference>